<dbReference type="Proteomes" id="UP000244193">
    <property type="component" value="Chromosome"/>
</dbReference>
<reference evidence="2 3" key="1">
    <citation type="submission" date="2018-04" db="EMBL/GenBank/DDBJ databases">
        <title>Genome sequencing of Flavobacterium sp. HYN0048.</title>
        <authorList>
            <person name="Yi H."/>
            <person name="Baek C."/>
        </authorList>
    </citation>
    <scope>NUCLEOTIDE SEQUENCE [LARGE SCALE GENOMIC DNA]</scope>
    <source>
        <strain evidence="2 3">HYN0048</strain>
    </source>
</reference>
<sequence length="81" mass="9359">MASTYRTFKNWEDVDCEGYLFDKGPERQIDDPGLNQDDASRKSQEEFDDSDDFHKYDDTDEEQTEEDGFSDAGKYDGNIGI</sequence>
<proteinExistence type="predicted"/>
<evidence type="ECO:0000256" key="1">
    <source>
        <dbReference type="SAM" id="MobiDB-lite"/>
    </source>
</evidence>
<dbReference type="AlphaFoldDB" id="A0A2S0RG50"/>
<feature type="region of interest" description="Disordered" evidence="1">
    <location>
        <begin position="22"/>
        <end position="81"/>
    </location>
</feature>
<name>A0A2S0RG50_9FLAO</name>
<feature type="compositionally biased region" description="Acidic residues" evidence="1">
    <location>
        <begin position="58"/>
        <end position="69"/>
    </location>
</feature>
<evidence type="ECO:0000313" key="3">
    <source>
        <dbReference type="Proteomes" id="UP000244193"/>
    </source>
</evidence>
<gene>
    <name evidence="2" type="ORF">HYN48_11355</name>
</gene>
<dbReference type="EMBL" id="CP028811">
    <property type="protein sequence ID" value="AWA30636.1"/>
    <property type="molecule type" value="Genomic_DNA"/>
</dbReference>
<organism evidence="2 3">
    <name type="scientific">Flavobacterium magnum</name>
    <dbReference type="NCBI Taxonomy" id="2162713"/>
    <lineage>
        <taxon>Bacteria</taxon>
        <taxon>Pseudomonadati</taxon>
        <taxon>Bacteroidota</taxon>
        <taxon>Flavobacteriia</taxon>
        <taxon>Flavobacteriales</taxon>
        <taxon>Flavobacteriaceae</taxon>
        <taxon>Flavobacterium</taxon>
    </lineage>
</organism>
<dbReference type="OrthoDB" id="9867894at2"/>
<evidence type="ECO:0000313" key="2">
    <source>
        <dbReference type="EMBL" id="AWA30636.1"/>
    </source>
</evidence>
<accession>A0A2S0RG50</accession>
<dbReference type="KEGG" id="fmg:HYN48_11355"/>
<dbReference type="RefSeq" id="WP_108371800.1">
    <property type="nucleotide sequence ID" value="NZ_CP028811.1"/>
</dbReference>
<protein>
    <submittedName>
        <fullName evidence="2">Uncharacterized protein</fullName>
    </submittedName>
</protein>
<keyword evidence="3" id="KW-1185">Reference proteome</keyword>